<organism evidence="1 2">
    <name type="scientific">Rhizobium dioscoreae</name>
    <dbReference type="NCBI Taxonomy" id="2653122"/>
    <lineage>
        <taxon>Bacteria</taxon>
        <taxon>Pseudomonadati</taxon>
        <taxon>Pseudomonadota</taxon>
        <taxon>Alphaproteobacteria</taxon>
        <taxon>Hyphomicrobiales</taxon>
        <taxon>Rhizobiaceae</taxon>
        <taxon>Rhizobium/Agrobacterium group</taxon>
        <taxon>Rhizobium</taxon>
    </lineage>
</organism>
<proteinExistence type="predicted"/>
<dbReference type="EMBL" id="BLAJ01000002">
    <property type="protein sequence ID" value="GES48708.1"/>
    <property type="molecule type" value="Genomic_DNA"/>
</dbReference>
<keyword evidence="2" id="KW-1185">Reference proteome</keyword>
<sequence>MANIASCWIRPDAVPSEKPRLKLVLGRDGSLLLNPVVINSSDDPRFAPFATSAVKAVQRCAPFKDLAPYQDLYDQWREVLIDFQAG</sequence>
<evidence type="ECO:0008006" key="3">
    <source>
        <dbReference type="Google" id="ProtNLM"/>
    </source>
</evidence>
<name>A0ABQ0YZN1_9HYPH</name>
<evidence type="ECO:0000313" key="1">
    <source>
        <dbReference type="EMBL" id="GES48708.1"/>
    </source>
</evidence>
<gene>
    <name evidence="1" type="ORF">RsS93_13220</name>
</gene>
<dbReference type="Proteomes" id="UP000390335">
    <property type="component" value="Unassembled WGS sequence"/>
</dbReference>
<accession>A0ABQ0YZN1</accession>
<dbReference type="Gene3D" id="3.30.1150.10">
    <property type="match status" value="1"/>
</dbReference>
<dbReference type="SUPFAM" id="SSF74653">
    <property type="entry name" value="TolA/TonB C-terminal domain"/>
    <property type="match status" value="1"/>
</dbReference>
<comment type="caution">
    <text evidence="1">The sequence shown here is derived from an EMBL/GenBank/DDBJ whole genome shotgun (WGS) entry which is preliminary data.</text>
</comment>
<protein>
    <recommendedName>
        <fullName evidence="3">TolA protein</fullName>
    </recommendedName>
</protein>
<reference evidence="1 2" key="1">
    <citation type="journal article" date="2020" name="Genome Biol. Evol.">
        <title>Rhizobium dioscoreae sp. nov., a plant growth-promoting bacterium isolated from yam (Dioscorea species).</title>
        <authorList>
            <person name="Ouyabe M."/>
            <person name="Tanaka N."/>
            <person name="Shiwa Y."/>
            <person name="Fujita N."/>
            <person name="Kikuno H."/>
            <person name="Babil P."/>
            <person name="Shiwachi H."/>
        </authorList>
    </citation>
    <scope>NUCLEOTIDE SEQUENCE [LARGE SCALE GENOMIC DNA]</scope>
    <source>
        <strain evidence="1 2">S-93</strain>
    </source>
</reference>
<evidence type="ECO:0000313" key="2">
    <source>
        <dbReference type="Proteomes" id="UP000390335"/>
    </source>
</evidence>